<gene>
    <name evidence="2" type="ORF">CLODIP_2_CD14192</name>
</gene>
<dbReference type="AlphaFoldDB" id="A0A8S1CZ13"/>
<reference evidence="2 3" key="1">
    <citation type="submission" date="2020-04" db="EMBL/GenBank/DDBJ databases">
        <authorList>
            <person name="Alioto T."/>
            <person name="Alioto T."/>
            <person name="Gomez Garrido J."/>
        </authorList>
    </citation>
    <scope>NUCLEOTIDE SEQUENCE [LARGE SCALE GENOMIC DNA]</scope>
</reference>
<dbReference type="EMBL" id="CADEPI010000122">
    <property type="protein sequence ID" value="CAB3376002.1"/>
    <property type="molecule type" value="Genomic_DNA"/>
</dbReference>
<accession>A0A8S1CZ13</accession>
<keyword evidence="1" id="KW-0812">Transmembrane</keyword>
<keyword evidence="3" id="KW-1185">Reference proteome</keyword>
<proteinExistence type="predicted"/>
<evidence type="ECO:0000313" key="3">
    <source>
        <dbReference type="Proteomes" id="UP000494165"/>
    </source>
</evidence>
<keyword evidence="1" id="KW-1133">Transmembrane helix</keyword>
<evidence type="ECO:0000256" key="1">
    <source>
        <dbReference type="SAM" id="Phobius"/>
    </source>
</evidence>
<dbReference type="Proteomes" id="UP000494165">
    <property type="component" value="Unassembled WGS sequence"/>
</dbReference>
<feature type="transmembrane region" description="Helical" evidence="1">
    <location>
        <begin position="41"/>
        <end position="60"/>
    </location>
</feature>
<protein>
    <submittedName>
        <fullName evidence="2">Uncharacterized protein</fullName>
    </submittedName>
</protein>
<comment type="caution">
    <text evidence="2">The sequence shown here is derived from an EMBL/GenBank/DDBJ whole genome shotgun (WGS) entry which is preliminary data.</text>
</comment>
<evidence type="ECO:0000313" key="2">
    <source>
        <dbReference type="EMBL" id="CAB3376002.1"/>
    </source>
</evidence>
<organism evidence="2 3">
    <name type="scientific">Cloeon dipterum</name>
    <dbReference type="NCBI Taxonomy" id="197152"/>
    <lineage>
        <taxon>Eukaryota</taxon>
        <taxon>Metazoa</taxon>
        <taxon>Ecdysozoa</taxon>
        <taxon>Arthropoda</taxon>
        <taxon>Hexapoda</taxon>
        <taxon>Insecta</taxon>
        <taxon>Pterygota</taxon>
        <taxon>Palaeoptera</taxon>
        <taxon>Ephemeroptera</taxon>
        <taxon>Pisciforma</taxon>
        <taxon>Baetidae</taxon>
        <taxon>Cloeon</taxon>
    </lineage>
</organism>
<dbReference type="OrthoDB" id="7668083at2759"/>
<name>A0A8S1CZ13_9INSE</name>
<sequence>MQAATRVLSSRTCSVLQRRTFISSNVISGPPAVRIPFPEKVAHGLTITFGLLFTPAYILGNLKHYTNK</sequence>
<keyword evidence="1" id="KW-0472">Membrane</keyword>